<sequence>MRYVCRKVEGPIESVKWDGLEAVSLVQVVSGEAARLQTSVKVCWSEDALMVRFDCEDDHRVATMTERDAPLYQEDVVEIFLDAAGKGRQYREFVISPRNIVYDASIGNDGEGNIDINVGWNAEGLQTSVIEGESGAWACELYIPFINFDAVPVVGTEWRSNMYRIDDDKQGNRHFWSWSPIGSVHFHLPKHFGTLVFAE</sequence>
<evidence type="ECO:0000313" key="2">
    <source>
        <dbReference type="EMBL" id="GGG61712.1"/>
    </source>
</evidence>
<reference evidence="2 3" key="1">
    <citation type="journal article" date="2014" name="Int. J. Syst. Evol. Microbiol.">
        <title>Complete genome sequence of Corynebacterium casei LMG S-19264T (=DSM 44701T), isolated from a smear-ripened cheese.</title>
        <authorList>
            <consortium name="US DOE Joint Genome Institute (JGI-PGF)"/>
            <person name="Walter F."/>
            <person name="Albersmeier A."/>
            <person name="Kalinowski J."/>
            <person name="Ruckert C."/>
        </authorList>
    </citation>
    <scope>NUCLEOTIDE SEQUENCE [LARGE SCALE GENOMIC DNA]</scope>
    <source>
        <strain evidence="2 3">CGMCC 1.15286</strain>
    </source>
</reference>
<dbReference type="Proteomes" id="UP000600247">
    <property type="component" value="Unassembled WGS sequence"/>
</dbReference>
<keyword evidence="3" id="KW-1185">Reference proteome</keyword>
<comment type="caution">
    <text evidence="2">The sequence shown here is derived from an EMBL/GenBank/DDBJ whole genome shotgun (WGS) entry which is preliminary data.</text>
</comment>
<feature type="domain" description="Carbohydrate-binding" evidence="1">
    <location>
        <begin position="16"/>
        <end position="197"/>
    </location>
</feature>
<accession>A0A917LWG8</accession>
<protein>
    <recommendedName>
        <fullName evidence="1">Carbohydrate-binding domain-containing protein</fullName>
    </recommendedName>
</protein>
<name>A0A917LWG8_9BACL</name>
<evidence type="ECO:0000259" key="1">
    <source>
        <dbReference type="Pfam" id="PF06452"/>
    </source>
</evidence>
<dbReference type="EMBL" id="BMHY01000002">
    <property type="protein sequence ID" value="GGG61712.1"/>
    <property type="molecule type" value="Genomic_DNA"/>
</dbReference>
<dbReference type="Gene3D" id="2.60.40.1190">
    <property type="match status" value="1"/>
</dbReference>
<dbReference type="SUPFAM" id="SSF49344">
    <property type="entry name" value="CBD9-like"/>
    <property type="match status" value="1"/>
</dbReference>
<proteinExistence type="predicted"/>
<evidence type="ECO:0000313" key="3">
    <source>
        <dbReference type="Proteomes" id="UP000600247"/>
    </source>
</evidence>
<dbReference type="CDD" id="cd09620">
    <property type="entry name" value="CBM9_like_3"/>
    <property type="match status" value="1"/>
</dbReference>
<dbReference type="GO" id="GO:0004553">
    <property type="term" value="F:hydrolase activity, hydrolyzing O-glycosyl compounds"/>
    <property type="evidence" value="ECO:0007669"/>
    <property type="project" value="InterPro"/>
</dbReference>
<organism evidence="2 3">
    <name type="scientific">Paenibacillus radicis</name>
    <name type="common">ex Gao et al. 2016</name>
    <dbReference type="NCBI Taxonomy" id="1737354"/>
    <lineage>
        <taxon>Bacteria</taxon>
        <taxon>Bacillati</taxon>
        <taxon>Bacillota</taxon>
        <taxon>Bacilli</taxon>
        <taxon>Bacillales</taxon>
        <taxon>Paenibacillaceae</taxon>
        <taxon>Paenibacillus</taxon>
    </lineage>
</organism>
<dbReference type="RefSeq" id="WP_188888223.1">
    <property type="nucleotide sequence ID" value="NZ_BMHY01000002.1"/>
</dbReference>
<dbReference type="InterPro" id="IPR010502">
    <property type="entry name" value="Carb-bd_dom_fam9"/>
</dbReference>
<dbReference type="GO" id="GO:0016052">
    <property type="term" value="P:carbohydrate catabolic process"/>
    <property type="evidence" value="ECO:0007669"/>
    <property type="project" value="InterPro"/>
</dbReference>
<dbReference type="Pfam" id="PF06452">
    <property type="entry name" value="CBM9_1"/>
    <property type="match status" value="1"/>
</dbReference>
<dbReference type="AlphaFoldDB" id="A0A917LWG8"/>
<dbReference type="GO" id="GO:0030246">
    <property type="term" value="F:carbohydrate binding"/>
    <property type="evidence" value="ECO:0007669"/>
    <property type="project" value="InterPro"/>
</dbReference>
<gene>
    <name evidence="2" type="ORF">GCM10010918_14090</name>
</gene>